<evidence type="ECO:0000256" key="8">
    <source>
        <dbReference type="ARBA" id="ARBA00022989"/>
    </source>
</evidence>
<proteinExistence type="inferred from homology"/>
<dbReference type="InterPro" id="IPR036640">
    <property type="entry name" value="ABC1_TM_sf"/>
</dbReference>
<dbReference type="GO" id="GO:0140359">
    <property type="term" value="F:ABC-type transporter activity"/>
    <property type="evidence" value="ECO:0007669"/>
    <property type="project" value="InterPro"/>
</dbReference>
<reference evidence="14 15" key="1">
    <citation type="submission" date="2015-12" db="EMBL/GenBank/DDBJ databases">
        <title>The genome of Folsomia candida.</title>
        <authorList>
            <person name="Faddeeva A."/>
            <person name="Derks M.F."/>
            <person name="Anvar Y."/>
            <person name="Smit S."/>
            <person name="Van Straalen N."/>
            <person name="Roelofs D."/>
        </authorList>
    </citation>
    <scope>NUCLEOTIDE SEQUENCE [LARGE SCALE GENOMIC DNA]</scope>
    <source>
        <strain evidence="14 15">VU population</strain>
        <tissue evidence="14">Whole body</tissue>
    </source>
</reference>
<feature type="transmembrane region" description="Helical" evidence="11">
    <location>
        <begin position="141"/>
        <end position="163"/>
    </location>
</feature>
<dbReference type="CDD" id="cd03244">
    <property type="entry name" value="ABCC_MRP_domain2"/>
    <property type="match status" value="1"/>
</dbReference>
<evidence type="ECO:0000256" key="9">
    <source>
        <dbReference type="ARBA" id="ARBA00023136"/>
    </source>
</evidence>
<feature type="domain" description="ABC transmembrane type-1" evidence="13">
    <location>
        <begin position="143"/>
        <end position="421"/>
    </location>
</feature>
<dbReference type="CDD" id="cd18592">
    <property type="entry name" value="ABC_6TM_MRP5_8_9_D1"/>
    <property type="match status" value="1"/>
</dbReference>
<dbReference type="Proteomes" id="UP000198287">
    <property type="component" value="Unassembled WGS sequence"/>
</dbReference>
<dbReference type="InterPro" id="IPR011527">
    <property type="entry name" value="ABC1_TM_dom"/>
</dbReference>
<evidence type="ECO:0000256" key="1">
    <source>
        <dbReference type="ARBA" id="ARBA00004127"/>
    </source>
</evidence>
<feature type="compositionally biased region" description="Basic residues" evidence="10">
    <location>
        <begin position="483"/>
        <end position="492"/>
    </location>
</feature>
<dbReference type="InterPro" id="IPR003593">
    <property type="entry name" value="AAA+_ATPase"/>
</dbReference>
<evidence type="ECO:0000256" key="7">
    <source>
        <dbReference type="ARBA" id="ARBA00022840"/>
    </source>
</evidence>
<keyword evidence="9 11" id="KW-0472">Membrane</keyword>
<evidence type="ECO:0000259" key="13">
    <source>
        <dbReference type="PROSITE" id="PS50929"/>
    </source>
</evidence>
<keyword evidence="8 11" id="KW-1133">Transmembrane helix</keyword>
<dbReference type="InterPro" id="IPR027417">
    <property type="entry name" value="P-loop_NTPase"/>
</dbReference>
<comment type="subcellular location">
    <subcellularLocation>
        <location evidence="1">Endomembrane system</location>
        <topology evidence="1">Multi-pass membrane protein</topology>
    </subcellularLocation>
</comment>
<keyword evidence="4 11" id="KW-0812">Transmembrane</keyword>
<dbReference type="GO" id="GO:0012505">
    <property type="term" value="C:endomembrane system"/>
    <property type="evidence" value="ECO:0007669"/>
    <property type="project" value="UniProtKB-SubCell"/>
</dbReference>
<evidence type="ECO:0000259" key="12">
    <source>
        <dbReference type="PROSITE" id="PS50893"/>
    </source>
</evidence>
<evidence type="ECO:0000313" key="14">
    <source>
        <dbReference type="EMBL" id="OXA55513.1"/>
    </source>
</evidence>
<dbReference type="FunFam" id="1.20.1560.10:FF:000013">
    <property type="entry name" value="ABC transporter C family member 2"/>
    <property type="match status" value="1"/>
</dbReference>
<comment type="caution">
    <text evidence="14">The sequence shown here is derived from an EMBL/GenBank/DDBJ whole genome shotgun (WGS) entry which is preliminary data.</text>
</comment>
<feature type="transmembrane region" description="Helical" evidence="11">
    <location>
        <begin position="950"/>
        <end position="974"/>
    </location>
</feature>
<evidence type="ECO:0000256" key="5">
    <source>
        <dbReference type="ARBA" id="ARBA00022737"/>
    </source>
</evidence>
<dbReference type="PROSITE" id="PS50893">
    <property type="entry name" value="ABC_TRANSPORTER_2"/>
    <property type="match status" value="2"/>
</dbReference>
<feature type="domain" description="ABC transporter" evidence="12">
    <location>
        <begin position="1155"/>
        <end position="1389"/>
    </location>
</feature>
<protein>
    <submittedName>
        <fullName evidence="14">Multidrug resistance-associated protein 5</fullName>
    </submittedName>
</protein>
<dbReference type="OMA" id="NICVNDM"/>
<keyword evidence="3" id="KW-0813">Transport</keyword>
<dbReference type="FunFam" id="1.20.1560.10:FF:000012">
    <property type="entry name" value="ATP binding cassette subfamily C member 5"/>
    <property type="match status" value="1"/>
</dbReference>
<dbReference type="GO" id="GO:0005524">
    <property type="term" value="F:ATP binding"/>
    <property type="evidence" value="ECO:0007669"/>
    <property type="project" value="UniProtKB-KW"/>
</dbReference>
<feature type="region of interest" description="Disordered" evidence="10">
    <location>
        <begin position="467"/>
        <end position="514"/>
    </location>
</feature>
<feature type="domain" description="ABC transporter" evidence="12">
    <location>
        <begin position="516"/>
        <end position="736"/>
    </location>
</feature>
<evidence type="ECO:0000256" key="11">
    <source>
        <dbReference type="SAM" id="Phobius"/>
    </source>
</evidence>
<dbReference type="SMART" id="SM00382">
    <property type="entry name" value="AAA"/>
    <property type="match status" value="2"/>
</dbReference>
<dbReference type="Gene3D" id="3.40.50.300">
    <property type="entry name" value="P-loop containing nucleotide triphosphate hydrolases"/>
    <property type="match status" value="2"/>
</dbReference>
<feature type="transmembrane region" description="Helical" evidence="11">
    <location>
        <begin position="279"/>
        <end position="299"/>
    </location>
</feature>
<dbReference type="OrthoDB" id="6500128at2759"/>
<evidence type="ECO:0000256" key="4">
    <source>
        <dbReference type="ARBA" id="ARBA00022692"/>
    </source>
</evidence>
<feature type="transmembrane region" description="Helical" evidence="11">
    <location>
        <begin position="395"/>
        <end position="416"/>
    </location>
</feature>
<feature type="transmembrane region" description="Helical" evidence="11">
    <location>
        <begin position="980"/>
        <end position="998"/>
    </location>
</feature>
<comment type="similarity">
    <text evidence="2">Belongs to the ABC transporter superfamily. ABCC family. Conjugate transporter (TC 3.A.1.208) subfamily.</text>
</comment>
<dbReference type="SUPFAM" id="SSF52540">
    <property type="entry name" value="P-loop containing nucleoside triphosphate hydrolases"/>
    <property type="match status" value="2"/>
</dbReference>
<feature type="region of interest" description="Disordered" evidence="10">
    <location>
        <begin position="1"/>
        <end position="28"/>
    </location>
</feature>
<dbReference type="Pfam" id="PF00664">
    <property type="entry name" value="ABC_membrane"/>
    <property type="match status" value="2"/>
</dbReference>
<feature type="transmembrane region" description="Helical" evidence="11">
    <location>
        <begin position="1088"/>
        <end position="1109"/>
    </location>
</feature>
<name>A0A226ED39_FOLCA</name>
<evidence type="ECO:0000256" key="10">
    <source>
        <dbReference type="SAM" id="MobiDB-lite"/>
    </source>
</evidence>
<dbReference type="Pfam" id="PF00005">
    <property type="entry name" value="ABC_tran"/>
    <property type="match status" value="2"/>
</dbReference>
<accession>A0A226ED39</accession>
<evidence type="ECO:0000256" key="2">
    <source>
        <dbReference type="ARBA" id="ARBA00009726"/>
    </source>
</evidence>
<dbReference type="InterPro" id="IPR017871">
    <property type="entry name" value="ABC_transporter-like_CS"/>
</dbReference>
<dbReference type="PROSITE" id="PS00211">
    <property type="entry name" value="ABC_TRANSPORTER_1"/>
    <property type="match status" value="2"/>
</dbReference>
<feature type="transmembrane region" description="Helical" evidence="11">
    <location>
        <begin position="1064"/>
        <end position="1082"/>
    </location>
</feature>
<dbReference type="PANTHER" id="PTHR24223">
    <property type="entry name" value="ATP-BINDING CASSETTE SUB-FAMILY C"/>
    <property type="match status" value="1"/>
</dbReference>
<dbReference type="GO" id="GO:0016887">
    <property type="term" value="F:ATP hydrolysis activity"/>
    <property type="evidence" value="ECO:0007669"/>
    <property type="project" value="InterPro"/>
</dbReference>
<keyword evidence="6" id="KW-0547">Nucleotide-binding</keyword>
<dbReference type="EMBL" id="LNIX01000004">
    <property type="protein sequence ID" value="OXA55513.1"/>
    <property type="molecule type" value="Genomic_DNA"/>
</dbReference>
<evidence type="ECO:0000256" key="6">
    <source>
        <dbReference type="ARBA" id="ARBA00022741"/>
    </source>
</evidence>
<dbReference type="CDD" id="cd18599">
    <property type="entry name" value="ABC_6TM_MRP5_8_9_D2"/>
    <property type="match status" value="1"/>
</dbReference>
<keyword evidence="15" id="KW-1185">Reference proteome</keyword>
<evidence type="ECO:0000256" key="3">
    <source>
        <dbReference type="ARBA" id="ARBA00022448"/>
    </source>
</evidence>
<sequence length="1417" mass="159930">MLNNIDEDIQPRAERGKSATSTFPRNGDVDVEIQNGSRGWAKYSVALQTLLPFRKETTNKYLPSSHAGMFSFVSFSWLTPIMWKSFRQGLSPVDLWELHDADKAEKNAKRLNRIWQNEKVLVGEDKASFMKCIWKFGKTRFYVCIFFMIVSICFQFMGPSWILKAVLTYQDDTTQPLNIGIALAVAALVAQFLRNLTYTAVWAIGIHTGMRVEGAMQYLTYDKMLRLRNGGDNILSKTITFCTNDQERIFECVSGGVLAVAAPVMFLFCLIYSCIVLGPWAILGNIVIFLFYPLMGAIARRTALIRRKAVRYTNKRVGLMTEIMNSIRLIKMYGWEESFLKKVKEIRAGEEYQLRTAAFLQSITATITPMINIFASIAVFLAFTLSGNNLTPAEAFTLFSVFSAMTFTFGTLPFALRAIGEASVCFRNFQKFLDLPEFEVITEQDVECAHDAVIAIKDGNFAWEVEKPSDPLQESQTPDEKKKAKKSKKIKNNSKPSTNGKPNPDDEESNPEQQMLPENKKTEAMLLEDCLENINLEIKRGFLLGVSGTVGSGKSALIASILGEMVKTSGKMLIRGSLAVVPQQSWIYSDSVQENIIFGSPLNKEKYDKVIDICCLRSDIASFSNGDLTLVGERGVNLSGGQKQRINLARSVYADKSIYLLDDPLSAVDSVVAQEIFEKCIKTHLKDKTVLLITNSIQFLEECDEIIFMKDREIVEHGTHEQLVVQKQNYYNMLQYHNQNQSKTEDTIPLISENDVKNSISYESPAKKIKKSSHPVESFAQKIIEDDSLYKFAGIKAYLHYLKAAGGYSLFGVLLIFFLIFGAGKQSTQVWLRFWLDDGDGKMAERLANFTEESNVTLSESDLRGFVNENPRLWFYQIILVALLFATLLVGLIKGLMSSRFVLRGASGLHSTMLHKVVNSPMSFFDKTPVGKITNRFSKDLDELDARLPFFFEFVIQSVIFVLLSLLITCVIYPEFAFGMIFVLGLMIFFDIWLNIGVRETRKLENVLKTPVIHHLQSSLNGLSIIRTFHRQDQFQSRFSGYVNNHLAAESVYRSANRWFTFRMDGICMFTIFGTILAAVVLRGRVSSGMVGLALSNIYSVCIFVPFVMRMKSELQARFLSVERVLEYAEELEEEEPESKIVIKPSSEWPMIPSIKFENCSLRYQADLPFVIESVSFDVQPAEKIGIVGRTGAGKTSIIAAICRLYPVDEGRIFVGDLNINEISLKDLRASIAVIPQDPVLFQGTLRYNLDPFNQHSDEQIWTALEKSHIKAKIERDEKKLLQAVTSEGDNFSVGEKQLICLGRALLRKNKILLLDEATASLDIETDFLIQNTIREAFKACTVITVAHRLNTIAFYDRILVMDKGKMIELDTPQNLMANEESRFHRMMIASGISSLDQLRAYRVSSGESSDSNDSPT</sequence>
<dbReference type="CDD" id="cd03250">
    <property type="entry name" value="ABCC_MRP_domain1"/>
    <property type="match status" value="1"/>
</dbReference>
<dbReference type="FunFam" id="3.40.50.300:FF:000074">
    <property type="entry name" value="Multidrug resistance-associated protein 5 isoform 1"/>
    <property type="match status" value="1"/>
</dbReference>
<dbReference type="PROSITE" id="PS50929">
    <property type="entry name" value="ABC_TM1F"/>
    <property type="match status" value="2"/>
</dbReference>
<dbReference type="Gene3D" id="1.20.1560.10">
    <property type="entry name" value="ABC transporter type 1, transmembrane domain"/>
    <property type="match status" value="2"/>
</dbReference>
<dbReference type="InterPro" id="IPR003439">
    <property type="entry name" value="ABC_transporter-like_ATP-bd"/>
</dbReference>
<organism evidence="14 15">
    <name type="scientific">Folsomia candida</name>
    <name type="common">Springtail</name>
    <dbReference type="NCBI Taxonomy" id="158441"/>
    <lineage>
        <taxon>Eukaryota</taxon>
        <taxon>Metazoa</taxon>
        <taxon>Ecdysozoa</taxon>
        <taxon>Arthropoda</taxon>
        <taxon>Hexapoda</taxon>
        <taxon>Collembola</taxon>
        <taxon>Entomobryomorpha</taxon>
        <taxon>Isotomoidea</taxon>
        <taxon>Isotomidae</taxon>
        <taxon>Proisotominae</taxon>
        <taxon>Folsomia</taxon>
    </lineage>
</organism>
<evidence type="ECO:0000313" key="15">
    <source>
        <dbReference type="Proteomes" id="UP000198287"/>
    </source>
</evidence>
<dbReference type="InterPro" id="IPR050173">
    <property type="entry name" value="ABC_transporter_C-like"/>
</dbReference>
<keyword evidence="7" id="KW-0067">ATP-binding</keyword>
<feature type="transmembrane region" description="Helical" evidence="11">
    <location>
        <begin position="873"/>
        <end position="893"/>
    </location>
</feature>
<dbReference type="FunFam" id="3.40.50.300:FF:000997">
    <property type="entry name" value="Multidrug resistance-associated protein 1"/>
    <property type="match status" value="1"/>
</dbReference>
<dbReference type="SUPFAM" id="SSF90123">
    <property type="entry name" value="ABC transporter transmembrane region"/>
    <property type="match status" value="2"/>
</dbReference>
<keyword evidence="5" id="KW-0677">Repeat</keyword>
<feature type="transmembrane region" description="Helical" evidence="11">
    <location>
        <begin position="175"/>
        <end position="193"/>
    </location>
</feature>
<feature type="domain" description="ABC transmembrane type-1" evidence="13">
    <location>
        <begin position="813"/>
        <end position="1096"/>
    </location>
</feature>
<gene>
    <name evidence="14" type="ORF">Fcan01_09368</name>
</gene>
<feature type="transmembrane region" description="Helical" evidence="11">
    <location>
        <begin position="253"/>
        <end position="273"/>
    </location>
</feature>
<feature type="transmembrane region" description="Helical" evidence="11">
    <location>
        <begin position="805"/>
        <end position="824"/>
    </location>
</feature>
<feature type="transmembrane region" description="Helical" evidence="11">
    <location>
        <begin position="357"/>
        <end position="383"/>
    </location>
</feature>
<dbReference type="PANTHER" id="PTHR24223:SF447">
    <property type="entry name" value="MULTIDRUG RESISTANCE-ASSOCIATED PROTEIN 5"/>
    <property type="match status" value="1"/>
</dbReference>
<dbReference type="GO" id="GO:0016020">
    <property type="term" value="C:membrane"/>
    <property type="evidence" value="ECO:0007669"/>
    <property type="project" value="InterPro"/>
</dbReference>